<protein>
    <recommendedName>
        <fullName evidence="8">Cytidine and dCMP deaminase domain-containing protein 1</fullName>
        <ecNumber evidence="3">3.5.4.5</ecNumber>
    </recommendedName>
    <alternativeName>
        <fullName evidence="9">Cytidine deaminase</fullName>
    </alternativeName>
</protein>
<keyword evidence="7" id="KW-0862">Zinc</keyword>
<evidence type="ECO:0000259" key="13">
    <source>
        <dbReference type="PROSITE" id="PS51747"/>
    </source>
</evidence>
<dbReference type="InterPro" id="IPR015517">
    <property type="entry name" value="dCMP_deaminase-rel"/>
</dbReference>
<comment type="catalytic activity">
    <reaction evidence="11">
        <text>cytidine + H2O + H(+) = uridine + NH4(+)</text>
        <dbReference type="Rhea" id="RHEA:16069"/>
        <dbReference type="ChEBI" id="CHEBI:15377"/>
        <dbReference type="ChEBI" id="CHEBI:15378"/>
        <dbReference type="ChEBI" id="CHEBI:16704"/>
        <dbReference type="ChEBI" id="CHEBI:17562"/>
        <dbReference type="ChEBI" id="CHEBI:28938"/>
        <dbReference type="EC" id="3.5.4.5"/>
    </reaction>
</comment>
<dbReference type="AlphaFoldDB" id="A0A8C4RUX7"/>
<evidence type="ECO:0000256" key="2">
    <source>
        <dbReference type="ARBA" id="ARBA00006576"/>
    </source>
</evidence>
<evidence type="ECO:0000313" key="15">
    <source>
        <dbReference type="Proteomes" id="UP000694620"/>
    </source>
</evidence>
<keyword evidence="15" id="KW-1185">Reference proteome</keyword>
<dbReference type="Pfam" id="PF00383">
    <property type="entry name" value="dCMP_cyt_deam_1"/>
    <property type="match status" value="2"/>
</dbReference>
<keyword evidence="6" id="KW-0378">Hydrolase</keyword>
<dbReference type="PANTHER" id="PTHR11086">
    <property type="entry name" value="DEOXYCYTIDYLATE DEAMINASE-RELATED"/>
    <property type="match status" value="1"/>
</dbReference>
<dbReference type="Proteomes" id="UP000694620">
    <property type="component" value="Chromosome 4"/>
</dbReference>
<evidence type="ECO:0000256" key="10">
    <source>
        <dbReference type="ARBA" id="ARBA00049252"/>
    </source>
</evidence>
<dbReference type="GO" id="GO:0008270">
    <property type="term" value="F:zinc ion binding"/>
    <property type="evidence" value="ECO:0007669"/>
    <property type="project" value="InterPro"/>
</dbReference>
<dbReference type="GeneTree" id="ENSGT00940000153676"/>
<dbReference type="GO" id="GO:0004132">
    <property type="term" value="F:dCMP deaminase activity"/>
    <property type="evidence" value="ECO:0007669"/>
    <property type="project" value="TreeGrafter"/>
</dbReference>
<evidence type="ECO:0000256" key="1">
    <source>
        <dbReference type="ARBA" id="ARBA00001947"/>
    </source>
</evidence>
<dbReference type="Gene3D" id="3.40.140.10">
    <property type="entry name" value="Cytidine Deaminase, domain 2"/>
    <property type="match status" value="2"/>
</dbReference>
<evidence type="ECO:0000256" key="12">
    <source>
        <dbReference type="SAM" id="MobiDB-lite"/>
    </source>
</evidence>
<evidence type="ECO:0000256" key="3">
    <source>
        <dbReference type="ARBA" id="ARBA00012783"/>
    </source>
</evidence>
<evidence type="ECO:0000256" key="9">
    <source>
        <dbReference type="ARBA" id="ARBA00041919"/>
    </source>
</evidence>
<dbReference type="SUPFAM" id="SSF53927">
    <property type="entry name" value="Cytidine deaminase-like"/>
    <property type="match status" value="2"/>
</dbReference>
<dbReference type="EC" id="3.5.4.5" evidence="3"/>
<dbReference type="InterPro" id="IPR016193">
    <property type="entry name" value="Cytidine_deaminase-like"/>
</dbReference>
<dbReference type="PANTHER" id="PTHR11086:SF14">
    <property type="entry name" value="CYTIDINE AND DCMP DEAMINASE DOMAIN-CONTAINING PROTEIN 1"/>
    <property type="match status" value="1"/>
</dbReference>
<feature type="region of interest" description="Disordered" evidence="12">
    <location>
        <begin position="461"/>
        <end position="490"/>
    </location>
</feature>
<evidence type="ECO:0000256" key="8">
    <source>
        <dbReference type="ARBA" id="ARBA00040574"/>
    </source>
</evidence>
<sequence>VFQFHIMQSLEAVKLISVSFQLIPRLSRVNLFTLLSLWMEIFPTATEDEESKGTKPLSDNSSLPPSFRQTGLAVVQNMKVTGLHCSSSELHAGQIAVIKHGSLLKGCDLYFSRRPCSTCLKMVVNAGINRISYWPADPEISLIESEMLTGASSLDAKLDANAAERLRSNSRAHIGVLLQPLACNMNQFVEETSKKCEFLQKMALLEPNFNLDEFFFENRKKQLKDYEKIFLISDEETHKCILMKMGLENFCENPYFSNLRQQMKDLILLLATVDASVPNCRDYGFYCGDFHSEETAHCHGLPQDIARHCVVQARLLAYRTEDPKTGVGAVIWAQKKSGSCDGTGNMYLIGCGYNAYPMGSEYADFPQMDDKQKDREIRKFRYIIHAEQNALTFRCKEIQDDEKTMIFLTKCPCDECIPLIKGAGIKQIYTGDMDSGKVKADISYLKFDSLRSVYKFRDQSKLKGGGAEGTAARKERREARNSTRGKGVDVMGENLGVGQTRVHFCGKQADLST</sequence>
<name>A0A8C4RUX7_ERPCA</name>
<organism evidence="14 15">
    <name type="scientific">Erpetoichthys calabaricus</name>
    <name type="common">Rope fish</name>
    <name type="synonym">Calamoichthys calabaricus</name>
    <dbReference type="NCBI Taxonomy" id="27687"/>
    <lineage>
        <taxon>Eukaryota</taxon>
        <taxon>Metazoa</taxon>
        <taxon>Chordata</taxon>
        <taxon>Craniata</taxon>
        <taxon>Vertebrata</taxon>
        <taxon>Euteleostomi</taxon>
        <taxon>Actinopterygii</taxon>
        <taxon>Polypteriformes</taxon>
        <taxon>Polypteridae</taxon>
        <taxon>Erpetoichthys</taxon>
    </lineage>
</organism>
<evidence type="ECO:0000313" key="14">
    <source>
        <dbReference type="Ensembl" id="ENSECRP00000007279.1"/>
    </source>
</evidence>
<feature type="compositionally biased region" description="Basic and acidic residues" evidence="12">
    <location>
        <begin position="471"/>
        <end position="481"/>
    </location>
</feature>
<dbReference type="FunFam" id="3.40.140.10:FF:000030">
    <property type="entry name" value="Cytidine and dCMP deaminase domain-containing protein 1"/>
    <property type="match status" value="1"/>
</dbReference>
<evidence type="ECO:0000256" key="7">
    <source>
        <dbReference type="ARBA" id="ARBA00022833"/>
    </source>
</evidence>
<evidence type="ECO:0000256" key="11">
    <source>
        <dbReference type="ARBA" id="ARBA00049558"/>
    </source>
</evidence>
<evidence type="ECO:0000256" key="6">
    <source>
        <dbReference type="ARBA" id="ARBA00022801"/>
    </source>
</evidence>
<comment type="similarity">
    <text evidence="2">Belongs to the cytidine and deoxycytidylate deaminase family.</text>
</comment>
<comment type="catalytic activity">
    <reaction evidence="10">
        <text>2'-deoxycytidine + H2O + H(+) = 2'-deoxyuridine + NH4(+)</text>
        <dbReference type="Rhea" id="RHEA:13433"/>
        <dbReference type="ChEBI" id="CHEBI:15377"/>
        <dbReference type="ChEBI" id="CHEBI:15378"/>
        <dbReference type="ChEBI" id="CHEBI:15698"/>
        <dbReference type="ChEBI" id="CHEBI:16450"/>
        <dbReference type="ChEBI" id="CHEBI:28938"/>
        <dbReference type="EC" id="3.5.4.5"/>
    </reaction>
</comment>
<feature type="domain" description="CMP/dCMP-type deaminase" evidence="13">
    <location>
        <begin position="46"/>
        <end position="155"/>
    </location>
</feature>
<dbReference type="PROSITE" id="PS00903">
    <property type="entry name" value="CYT_DCMP_DEAMINASES_1"/>
    <property type="match status" value="1"/>
</dbReference>
<evidence type="ECO:0000256" key="5">
    <source>
        <dbReference type="ARBA" id="ARBA00022737"/>
    </source>
</evidence>
<gene>
    <name evidence="14" type="primary">CDADC1</name>
</gene>
<dbReference type="GO" id="GO:0005737">
    <property type="term" value="C:cytoplasm"/>
    <property type="evidence" value="ECO:0007669"/>
    <property type="project" value="TreeGrafter"/>
</dbReference>
<evidence type="ECO:0000256" key="4">
    <source>
        <dbReference type="ARBA" id="ARBA00022723"/>
    </source>
</evidence>
<keyword evidence="4" id="KW-0479">Metal-binding</keyword>
<proteinExistence type="inferred from homology"/>
<dbReference type="GO" id="GO:0004126">
    <property type="term" value="F:cytidine deaminase activity"/>
    <property type="evidence" value="ECO:0007669"/>
    <property type="project" value="UniProtKB-EC"/>
</dbReference>
<reference evidence="14" key="1">
    <citation type="submission" date="2021-06" db="EMBL/GenBank/DDBJ databases">
        <authorList>
            <consortium name="Wellcome Sanger Institute Data Sharing"/>
        </authorList>
    </citation>
    <scope>NUCLEOTIDE SEQUENCE [LARGE SCALE GENOMIC DNA]</scope>
</reference>
<dbReference type="InterPro" id="IPR002125">
    <property type="entry name" value="CMP_dCMP_dom"/>
</dbReference>
<keyword evidence="5" id="KW-0677">Repeat</keyword>
<dbReference type="FunFam" id="3.40.140.10:FF:000028">
    <property type="entry name" value="Cytidine and dCMP deaminase domain containing 1"/>
    <property type="match status" value="1"/>
</dbReference>
<dbReference type="PROSITE" id="PS51747">
    <property type="entry name" value="CYT_DCMP_DEAMINASES_2"/>
    <property type="match status" value="2"/>
</dbReference>
<reference evidence="14" key="2">
    <citation type="submission" date="2025-08" db="UniProtKB">
        <authorList>
            <consortium name="Ensembl"/>
        </authorList>
    </citation>
    <scope>IDENTIFICATION</scope>
</reference>
<feature type="domain" description="CMP/dCMP-type deaminase" evidence="13">
    <location>
        <begin position="304"/>
        <end position="452"/>
    </location>
</feature>
<dbReference type="InterPro" id="IPR016192">
    <property type="entry name" value="APOBEC/CMP_deaminase_Zn-bd"/>
</dbReference>
<reference evidence="14" key="3">
    <citation type="submission" date="2025-09" db="UniProtKB">
        <authorList>
            <consortium name="Ensembl"/>
        </authorList>
    </citation>
    <scope>IDENTIFICATION</scope>
</reference>
<dbReference type="Ensembl" id="ENSECRT00000007397.1">
    <property type="protein sequence ID" value="ENSECRP00000007279.1"/>
    <property type="gene ID" value="ENSECRG00000004860.1"/>
</dbReference>
<accession>A0A8C4RUX7</accession>
<comment type="cofactor">
    <cofactor evidence="1">
        <name>Zn(2+)</name>
        <dbReference type="ChEBI" id="CHEBI:29105"/>
    </cofactor>
</comment>